<proteinExistence type="inferred from homology"/>
<organism evidence="5 6">
    <name type="scientific">Allacma fusca</name>
    <dbReference type="NCBI Taxonomy" id="39272"/>
    <lineage>
        <taxon>Eukaryota</taxon>
        <taxon>Metazoa</taxon>
        <taxon>Ecdysozoa</taxon>
        <taxon>Arthropoda</taxon>
        <taxon>Hexapoda</taxon>
        <taxon>Collembola</taxon>
        <taxon>Symphypleona</taxon>
        <taxon>Sminthuridae</taxon>
        <taxon>Allacma</taxon>
    </lineage>
</organism>
<evidence type="ECO:0000256" key="2">
    <source>
        <dbReference type="ARBA" id="ARBA00022676"/>
    </source>
</evidence>
<evidence type="ECO:0000256" key="3">
    <source>
        <dbReference type="ARBA" id="ARBA00022679"/>
    </source>
</evidence>
<dbReference type="InterPro" id="IPR050271">
    <property type="entry name" value="UDP-glycosyltransferase"/>
</dbReference>
<accession>A0A8J2Q2E8</accession>
<dbReference type="Proteomes" id="UP000708208">
    <property type="component" value="Unassembled WGS sequence"/>
</dbReference>
<dbReference type="Pfam" id="PF00201">
    <property type="entry name" value="UDPGT"/>
    <property type="match status" value="2"/>
</dbReference>
<reference evidence="5" key="1">
    <citation type="submission" date="2021-06" db="EMBL/GenBank/DDBJ databases">
        <authorList>
            <person name="Hodson N. C."/>
            <person name="Mongue J. A."/>
            <person name="Jaron S. K."/>
        </authorList>
    </citation>
    <scope>NUCLEOTIDE SEQUENCE</scope>
</reference>
<feature type="transmembrane region" description="Helical" evidence="4">
    <location>
        <begin position="391"/>
        <end position="413"/>
    </location>
</feature>
<evidence type="ECO:0000313" key="6">
    <source>
        <dbReference type="Proteomes" id="UP000708208"/>
    </source>
</evidence>
<comment type="similarity">
    <text evidence="1">Belongs to the UDP-glycosyltransferase family.</text>
</comment>
<name>A0A8J2Q2E8_9HEXA</name>
<dbReference type="InterPro" id="IPR002213">
    <property type="entry name" value="UDP_glucos_trans"/>
</dbReference>
<keyword evidence="4" id="KW-0472">Membrane</keyword>
<feature type="non-terminal residue" evidence="5">
    <location>
        <position position="1"/>
    </location>
</feature>
<protein>
    <submittedName>
        <fullName evidence="5">Uncharacterized protein</fullName>
    </submittedName>
</protein>
<dbReference type="OrthoDB" id="5835829at2759"/>
<evidence type="ECO:0000256" key="4">
    <source>
        <dbReference type="SAM" id="Phobius"/>
    </source>
</evidence>
<dbReference type="PANTHER" id="PTHR48043">
    <property type="entry name" value="EG:EG0003.4 PROTEIN-RELATED"/>
    <property type="match status" value="1"/>
</dbReference>
<keyword evidence="4" id="KW-0812">Transmembrane</keyword>
<keyword evidence="3" id="KW-0808">Transferase</keyword>
<keyword evidence="4" id="KW-1133">Transmembrane helix</keyword>
<evidence type="ECO:0000256" key="1">
    <source>
        <dbReference type="ARBA" id="ARBA00009995"/>
    </source>
</evidence>
<keyword evidence="2" id="KW-0328">Glycosyltransferase</keyword>
<dbReference type="AlphaFoldDB" id="A0A8J2Q2E8"/>
<gene>
    <name evidence="5" type="ORF">AFUS01_LOCUS40599</name>
</gene>
<evidence type="ECO:0000313" key="5">
    <source>
        <dbReference type="EMBL" id="CAG7830821.1"/>
    </source>
</evidence>
<sequence length="480" mass="55806">QRRNVEGKVSTLYQIRIKNKLLKVDFGQLFSPKLHSYYNENFKPAALNSYEKKPWEHERVVHLAPKTVVDLMASTFSVDRLADRRSKKEGLHWAHLFDVTYKTCVKVLNSPDDAPLNQLIYNGTFDLVINNCGMSDCGLLVAHHFGAKYIIFDSSLIMPWYYDLYGAPTETTWIPEQQEVFQYPMNIYERVKNYFWPLYWFHFRQSNLYPRMEALMKEAFHLDTAPSMLEIERNASLVFINAHHATDFARALPPMFVNIGGMQCWQKDKPLPTEFKEYLDQAEHGAILMSFGSTIDLNFNGFRVEAQEIGMRVEVRDLTTKSMQNAVYQILTDGKFSKNMKKKSLVLRDRPMSPVDTAVYWTEFVLRHEDTASLKPMVHVDWFQRRMYDGFLVIMLGVIMSIATFIYIANSLYRPYGIVSNRRNAENKNAPPGLEYSTTFKFLATEQNTGNFTCCYTRYVDGCSSVFLFIPGVYDTYVYP</sequence>
<comment type="caution">
    <text evidence="5">The sequence shown here is derived from an EMBL/GenBank/DDBJ whole genome shotgun (WGS) entry which is preliminary data.</text>
</comment>
<dbReference type="PANTHER" id="PTHR48043:SF145">
    <property type="entry name" value="FI06409P-RELATED"/>
    <property type="match status" value="1"/>
</dbReference>
<keyword evidence="6" id="KW-1185">Reference proteome</keyword>
<dbReference type="GO" id="GO:0008194">
    <property type="term" value="F:UDP-glycosyltransferase activity"/>
    <property type="evidence" value="ECO:0007669"/>
    <property type="project" value="InterPro"/>
</dbReference>
<dbReference type="EMBL" id="CAJVCH010557758">
    <property type="protein sequence ID" value="CAG7830821.1"/>
    <property type="molecule type" value="Genomic_DNA"/>
</dbReference>